<dbReference type="Proteomes" id="UP000887565">
    <property type="component" value="Unplaced"/>
</dbReference>
<sequence length="131" mass="14853">MKANVMKNGFFQDSEVTSKLLSAVGATSEMLFTDGIRQSLLNQLINDIPFEVAQGQTMQCLLSFRLYLQVVLGLKYFCSNCTLNINQLLILEERLEHMEARFKALSSKINILIGIAKAPTDYRLQMMDLQN</sequence>
<evidence type="ECO:0000313" key="1">
    <source>
        <dbReference type="Proteomes" id="UP000887565"/>
    </source>
</evidence>
<proteinExistence type="predicted"/>
<dbReference type="AlphaFoldDB" id="A0A915HMH0"/>
<organism evidence="1 2">
    <name type="scientific">Romanomermis culicivorax</name>
    <name type="common">Nematode worm</name>
    <dbReference type="NCBI Taxonomy" id="13658"/>
    <lineage>
        <taxon>Eukaryota</taxon>
        <taxon>Metazoa</taxon>
        <taxon>Ecdysozoa</taxon>
        <taxon>Nematoda</taxon>
        <taxon>Enoplea</taxon>
        <taxon>Dorylaimia</taxon>
        <taxon>Mermithida</taxon>
        <taxon>Mermithoidea</taxon>
        <taxon>Mermithidae</taxon>
        <taxon>Romanomermis</taxon>
    </lineage>
</organism>
<accession>A0A915HMH0</accession>
<reference evidence="2" key="1">
    <citation type="submission" date="2022-11" db="UniProtKB">
        <authorList>
            <consortium name="WormBaseParasite"/>
        </authorList>
    </citation>
    <scope>IDENTIFICATION</scope>
</reference>
<protein>
    <submittedName>
        <fullName evidence="2">Uncharacterized protein</fullName>
    </submittedName>
</protein>
<keyword evidence="1" id="KW-1185">Reference proteome</keyword>
<dbReference type="WBParaSite" id="nRc.2.0.1.t02716-RA">
    <property type="protein sequence ID" value="nRc.2.0.1.t02716-RA"/>
    <property type="gene ID" value="nRc.2.0.1.g02716"/>
</dbReference>
<name>A0A915HMH0_ROMCU</name>
<evidence type="ECO:0000313" key="2">
    <source>
        <dbReference type="WBParaSite" id="nRc.2.0.1.t02716-RA"/>
    </source>
</evidence>